<organism evidence="12 13">
    <name type="scientific">Trichophyton equinum (strain ATCC MYA-4606 / CBS 127.97)</name>
    <name type="common">Horse ringworm fungus</name>
    <dbReference type="NCBI Taxonomy" id="559882"/>
    <lineage>
        <taxon>Eukaryota</taxon>
        <taxon>Fungi</taxon>
        <taxon>Dikarya</taxon>
        <taxon>Ascomycota</taxon>
        <taxon>Pezizomycotina</taxon>
        <taxon>Eurotiomycetes</taxon>
        <taxon>Eurotiomycetidae</taxon>
        <taxon>Onygenales</taxon>
        <taxon>Arthrodermataceae</taxon>
        <taxon>Trichophyton</taxon>
    </lineage>
</organism>
<evidence type="ECO:0000259" key="11">
    <source>
        <dbReference type="SMART" id="SM00768"/>
    </source>
</evidence>
<evidence type="ECO:0000256" key="3">
    <source>
        <dbReference type="ARBA" id="ARBA00022622"/>
    </source>
</evidence>
<protein>
    <recommendedName>
        <fullName evidence="9">1,3-beta-glucanosyltransferase</fullName>
        <ecNumber evidence="9">2.4.1.-</ecNumber>
    </recommendedName>
</protein>
<evidence type="ECO:0000256" key="5">
    <source>
        <dbReference type="ARBA" id="ARBA00023136"/>
    </source>
</evidence>
<comment type="similarity">
    <text evidence="2 9">Belongs to the glycosyl hydrolase 72 family.</text>
</comment>
<dbReference type="VEuPathDB" id="FungiDB:TEQG_08168"/>
<name>F2Q501_TRIEC</name>
<dbReference type="PANTHER" id="PTHR31468">
    <property type="entry name" value="1,3-BETA-GLUCANOSYLTRANSFERASE GAS1"/>
    <property type="match status" value="1"/>
</dbReference>
<keyword evidence="7" id="KW-0325">Glycoprotein</keyword>
<feature type="domain" description="X8" evidence="11">
    <location>
        <begin position="346"/>
        <end position="439"/>
    </location>
</feature>
<evidence type="ECO:0000256" key="9">
    <source>
        <dbReference type="RuleBase" id="RU361209"/>
    </source>
</evidence>
<dbReference type="GO" id="GO:0031505">
    <property type="term" value="P:fungal-type cell wall organization"/>
    <property type="evidence" value="ECO:0007669"/>
    <property type="project" value="TreeGrafter"/>
</dbReference>
<sequence length="499" mass="53698">MKFSSLAAATALVAGSVVAADLDPIVIKGSKFFYKSNGTEFFMKGIAYQQEFSTNGTSSGDDSYQDPLADVKSCRRDIPLMQELQTNTIRVYAIDPNKDHKECMKLLQDAGIYVVADLSEPSNSIIRDDPKWDDVLYTRYTSVIDEMAQYSNVIGFFAGNEVSNNSTNTDASAFIREDMTGYFNCNKEEESIDFWGYNIYSWCGDSSYTESGYDKVVKEFESFNVPVFFAEYGCNEVQPRMFTEVQALYGDKMTPVVSGGIVYMYFQEANDYGLVKVEGGKPKKLSDFNNLKKQISKIKPSGVKMDSYKPTNTALSTCPKSSTWKASVNLPPSPNKDLCSCMVKSLSCVAKPSVTGKELGKLFGTVCGSDKDACKGITADATTGTYGAYSMCSPSEKLSFAINQYYQHQSAKGNGANACDFDGAATTQKSEKPSGSCANLVNQAGQDGTGSVTSAPGSGGNKPEGAASTISAPSVNLGIVKLGAYVFCAVLAGAGMILI</sequence>
<dbReference type="Pfam" id="PF07983">
    <property type="entry name" value="X8"/>
    <property type="match status" value="1"/>
</dbReference>
<reference evidence="13" key="1">
    <citation type="journal article" date="2012" name="MBio">
        <title>Comparative genome analysis of Trichophyton rubrum and related dermatophytes reveals candidate genes involved in infection.</title>
        <authorList>
            <person name="Martinez D.A."/>
            <person name="Oliver B.G."/>
            <person name="Graeser Y."/>
            <person name="Goldberg J.M."/>
            <person name="Li W."/>
            <person name="Martinez-Rossi N.M."/>
            <person name="Monod M."/>
            <person name="Shelest E."/>
            <person name="Barton R.C."/>
            <person name="Birch E."/>
            <person name="Brakhage A.A."/>
            <person name="Chen Z."/>
            <person name="Gurr S.J."/>
            <person name="Heiman D."/>
            <person name="Heitman J."/>
            <person name="Kosti I."/>
            <person name="Rossi A."/>
            <person name="Saif S."/>
            <person name="Samalova M."/>
            <person name="Saunders C.W."/>
            <person name="Shea T."/>
            <person name="Summerbell R.C."/>
            <person name="Xu J."/>
            <person name="Young S."/>
            <person name="Zeng Q."/>
            <person name="Birren B.W."/>
            <person name="Cuomo C.A."/>
            <person name="White T.C."/>
        </authorList>
    </citation>
    <scope>NUCLEOTIDE SEQUENCE [LARGE SCALE GENOMIC DNA]</scope>
    <source>
        <strain evidence="13">ATCC MYA-4606 / CBS 127.97</strain>
    </source>
</reference>
<dbReference type="OrthoDB" id="421038at2759"/>
<dbReference type="HOGENOM" id="CLU_021855_2_1_1"/>
<dbReference type="InterPro" id="IPR012946">
    <property type="entry name" value="X8"/>
</dbReference>
<evidence type="ECO:0000256" key="4">
    <source>
        <dbReference type="ARBA" id="ARBA00022729"/>
    </source>
</evidence>
<dbReference type="Gene3D" id="3.20.20.80">
    <property type="entry name" value="Glycosidases"/>
    <property type="match status" value="2"/>
</dbReference>
<evidence type="ECO:0000256" key="10">
    <source>
        <dbReference type="SAM" id="MobiDB-lite"/>
    </source>
</evidence>
<keyword evidence="9" id="KW-0808">Transferase</keyword>
<dbReference type="eggNOG" id="ENOG502QPST">
    <property type="taxonomic scope" value="Eukaryota"/>
</dbReference>
<comment type="subcellular location">
    <subcellularLocation>
        <location evidence="1 9">Cell membrane</location>
        <topology evidence="1 9">Lipid-anchor</topology>
        <topology evidence="1 9">GPI-anchor</topology>
    </subcellularLocation>
</comment>
<evidence type="ECO:0000256" key="2">
    <source>
        <dbReference type="ARBA" id="ARBA00007528"/>
    </source>
</evidence>
<keyword evidence="6" id="KW-1015">Disulfide bond</keyword>
<dbReference type="PANTHER" id="PTHR31468:SF2">
    <property type="entry name" value="1,3-BETA-GLUCANOSYLTRANSFERASE GAS1"/>
    <property type="match status" value="1"/>
</dbReference>
<evidence type="ECO:0000256" key="8">
    <source>
        <dbReference type="ARBA" id="ARBA00023288"/>
    </source>
</evidence>
<dbReference type="AlphaFoldDB" id="F2Q501"/>
<evidence type="ECO:0000313" key="13">
    <source>
        <dbReference type="Proteomes" id="UP000009169"/>
    </source>
</evidence>
<evidence type="ECO:0000313" key="12">
    <source>
        <dbReference type="EMBL" id="EGE09219.1"/>
    </source>
</evidence>
<dbReference type="Gene3D" id="1.20.58.1040">
    <property type="match status" value="1"/>
</dbReference>
<keyword evidence="4 9" id="KW-0732">Signal</keyword>
<dbReference type="EMBL" id="DS995798">
    <property type="protein sequence ID" value="EGE09219.1"/>
    <property type="molecule type" value="Genomic_DNA"/>
</dbReference>
<evidence type="ECO:0000256" key="1">
    <source>
        <dbReference type="ARBA" id="ARBA00004609"/>
    </source>
</evidence>
<dbReference type="SMART" id="SM00768">
    <property type="entry name" value="X8"/>
    <property type="match status" value="1"/>
</dbReference>
<feature type="region of interest" description="Disordered" evidence="10">
    <location>
        <begin position="448"/>
        <end position="467"/>
    </location>
</feature>
<proteinExistence type="inferred from homology"/>
<dbReference type="GO" id="GO:0098552">
    <property type="term" value="C:side of membrane"/>
    <property type="evidence" value="ECO:0007669"/>
    <property type="project" value="UniProtKB-KW"/>
</dbReference>
<dbReference type="InterPro" id="IPR004886">
    <property type="entry name" value="Glucanosyltransferase"/>
</dbReference>
<gene>
    <name evidence="12" type="ORF">TEQG_08168</name>
</gene>
<dbReference type="SUPFAM" id="SSF51445">
    <property type="entry name" value="(Trans)glycosidases"/>
    <property type="match status" value="1"/>
</dbReference>
<dbReference type="InterPro" id="IPR017853">
    <property type="entry name" value="GH"/>
</dbReference>
<keyword evidence="13" id="KW-1185">Reference proteome</keyword>
<feature type="chain" id="PRO_5005129344" description="1,3-beta-glucanosyltransferase" evidence="9">
    <location>
        <begin position="20"/>
        <end position="499"/>
    </location>
</feature>
<dbReference type="Proteomes" id="UP000009169">
    <property type="component" value="Unassembled WGS sequence"/>
</dbReference>
<dbReference type="GO" id="GO:0071970">
    <property type="term" value="P:fungal-type cell wall (1-&gt;3)-beta-D-glucan biosynthetic process"/>
    <property type="evidence" value="ECO:0007669"/>
    <property type="project" value="TreeGrafter"/>
</dbReference>
<dbReference type="Pfam" id="PF03198">
    <property type="entry name" value="Glyco_hydro_72"/>
    <property type="match status" value="1"/>
</dbReference>
<dbReference type="GO" id="GO:0042124">
    <property type="term" value="F:1,3-beta-glucanosyltransferase activity"/>
    <property type="evidence" value="ECO:0007669"/>
    <property type="project" value="TreeGrafter"/>
</dbReference>
<feature type="signal peptide" evidence="9">
    <location>
        <begin position="1"/>
        <end position="19"/>
    </location>
</feature>
<keyword evidence="3 9" id="KW-0336">GPI-anchor</keyword>
<dbReference type="EC" id="2.4.1.-" evidence="9"/>
<keyword evidence="8 9" id="KW-0449">Lipoprotein</keyword>
<comment type="function">
    <text evidence="9">Splits internally a 1,3-beta-glucan molecule and transfers the newly generated reducing end (the donor) to the non-reducing end of another 1,3-beta-glucan molecule (the acceptor) forming a 1,3-beta linkage, resulting in the elongation of 1,3-beta-glucan chains in the cell wall.</text>
</comment>
<evidence type="ECO:0000256" key="6">
    <source>
        <dbReference type="ARBA" id="ARBA00023157"/>
    </source>
</evidence>
<keyword evidence="5 9" id="KW-0472">Membrane</keyword>
<accession>F2Q501</accession>
<evidence type="ECO:0000256" key="7">
    <source>
        <dbReference type="ARBA" id="ARBA00023180"/>
    </source>
</evidence>
<dbReference type="GO" id="GO:0005886">
    <property type="term" value="C:plasma membrane"/>
    <property type="evidence" value="ECO:0007669"/>
    <property type="project" value="UniProtKB-SubCell"/>
</dbReference>